<keyword evidence="1" id="KW-0378">Hydrolase</keyword>
<keyword evidence="1" id="KW-0645">Protease</keyword>
<dbReference type="InterPro" id="IPR038765">
    <property type="entry name" value="Papain-like_cys_pep_sf"/>
</dbReference>
<dbReference type="EMBL" id="LFYR01000244">
    <property type="protein sequence ID" value="KMZ74739.1"/>
    <property type="molecule type" value="Genomic_DNA"/>
</dbReference>
<evidence type="ECO:0008006" key="4">
    <source>
        <dbReference type="Google" id="ProtNLM"/>
    </source>
</evidence>
<evidence type="ECO:0000313" key="3">
    <source>
        <dbReference type="Proteomes" id="UP000036987"/>
    </source>
</evidence>
<dbReference type="Proteomes" id="UP000036987">
    <property type="component" value="Unassembled WGS sequence"/>
</dbReference>
<proteinExistence type="predicted"/>
<dbReference type="InterPro" id="IPR044613">
    <property type="entry name" value="Nep1/2-like"/>
</dbReference>
<dbReference type="PANTHER" id="PTHR46468:SF1">
    <property type="entry name" value="SENTRIN-SPECIFIC PROTEASE 8"/>
    <property type="match status" value="1"/>
</dbReference>
<keyword evidence="1" id="KW-0788">Thiol protease</keyword>
<name>A0A0K9Q0Q8_ZOSMR</name>
<dbReference type="SUPFAM" id="SSF54001">
    <property type="entry name" value="Cysteine proteinases"/>
    <property type="match status" value="1"/>
</dbReference>
<dbReference type="GO" id="GO:0019784">
    <property type="term" value="F:deNEDDylase activity"/>
    <property type="evidence" value="ECO:0000318"/>
    <property type="project" value="GO_Central"/>
</dbReference>
<dbReference type="GO" id="GO:0000338">
    <property type="term" value="P:protein deneddylation"/>
    <property type="evidence" value="ECO:0000318"/>
    <property type="project" value="GO_Central"/>
</dbReference>
<evidence type="ECO:0000313" key="2">
    <source>
        <dbReference type="EMBL" id="KMZ74739.1"/>
    </source>
</evidence>
<sequence>MEGRNYDLELDLSTNVDLSTPSPTSSFDFNSENPMNDLFRCIEMRETLASKENLSVNLQEPTNCSPVIVQGSESSEYMLVEDEIPMPDSITGNPPPEKMVDSSNILISSSIVDHEEVANKAISNGVTSTHSKIINDQAVFLNGAVNQTVCPPSFDLLHKLGIDVAEEKQCSGYPNSPVHLVRESVEKLSTPYAYSKSNLILVVEEGRSMYNQLVHDSRYRKVSLQKQNGTTFTQLHLNMDDLSPERFTEPNYGMSTPLMNDGNPLVKAVVLSSPEFWASAAASADELENSLRSHNSLITADVSDVVANIRKKEREVHDHVTIDGRRIPKLNELTKRLVMKPESRSLSFFFITNDSVSCLGQHLNDILQHKTYDVMLVKVFFGVLCAELTEKCVHRSKFQFVNPELFDDEDSNRTTRELPVLVKYRDLELHNRMVTASMNGDYKSHARFFIIAMRTMNHWHFLVWSRAGNKYTHYDSNREIRGAVNDGAAKRTAMWMTNWFQEFLFTDRDSEPEFINSLPYPQEINPKLDGGLYMLHRISCLIDYLHIEDGVFNNISLEDHMQWWKSDVPKIRNCLFRRLSERMEYGDWNEKMENSNAGRKRFKRR</sequence>
<evidence type="ECO:0000256" key="1">
    <source>
        <dbReference type="ARBA" id="ARBA00022807"/>
    </source>
</evidence>
<accession>A0A0K9Q0Q8</accession>
<dbReference type="Gene3D" id="3.40.395.10">
    <property type="entry name" value="Adenoviral Proteinase, Chain A"/>
    <property type="match status" value="1"/>
</dbReference>
<organism evidence="2 3">
    <name type="scientific">Zostera marina</name>
    <name type="common">Eelgrass</name>
    <dbReference type="NCBI Taxonomy" id="29655"/>
    <lineage>
        <taxon>Eukaryota</taxon>
        <taxon>Viridiplantae</taxon>
        <taxon>Streptophyta</taxon>
        <taxon>Embryophyta</taxon>
        <taxon>Tracheophyta</taxon>
        <taxon>Spermatophyta</taxon>
        <taxon>Magnoliopsida</taxon>
        <taxon>Liliopsida</taxon>
        <taxon>Zosteraceae</taxon>
        <taxon>Zostera</taxon>
    </lineage>
</organism>
<dbReference type="AlphaFoldDB" id="A0A0K9Q0Q8"/>
<protein>
    <recommendedName>
        <fullName evidence="4">Ubiquitin-like protease family profile domain-containing protein</fullName>
    </recommendedName>
</protein>
<keyword evidence="3" id="KW-1185">Reference proteome</keyword>
<reference evidence="3" key="1">
    <citation type="journal article" date="2016" name="Nature">
        <title>The genome of the seagrass Zostera marina reveals angiosperm adaptation to the sea.</title>
        <authorList>
            <person name="Olsen J.L."/>
            <person name="Rouze P."/>
            <person name="Verhelst B."/>
            <person name="Lin Y.-C."/>
            <person name="Bayer T."/>
            <person name="Collen J."/>
            <person name="Dattolo E."/>
            <person name="De Paoli E."/>
            <person name="Dittami S."/>
            <person name="Maumus F."/>
            <person name="Michel G."/>
            <person name="Kersting A."/>
            <person name="Lauritano C."/>
            <person name="Lohaus R."/>
            <person name="Toepel M."/>
            <person name="Tonon T."/>
            <person name="Vanneste K."/>
            <person name="Amirebrahimi M."/>
            <person name="Brakel J."/>
            <person name="Bostroem C."/>
            <person name="Chovatia M."/>
            <person name="Grimwood J."/>
            <person name="Jenkins J.W."/>
            <person name="Jueterbock A."/>
            <person name="Mraz A."/>
            <person name="Stam W.T."/>
            <person name="Tice H."/>
            <person name="Bornberg-Bauer E."/>
            <person name="Green P.J."/>
            <person name="Pearson G.A."/>
            <person name="Procaccini G."/>
            <person name="Duarte C.M."/>
            <person name="Schmutz J."/>
            <person name="Reusch T.B.H."/>
            <person name="Van de Peer Y."/>
        </authorList>
    </citation>
    <scope>NUCLEOTIDE SEQUENCE [LARGE SCALE GENOMIC DNA]</scope>
    <source>
        <strain evidence="3">cv. Finnish</strain>
    </source>
</reference>
<gene>
    <name evidence="2" type="ORF">ZOSMA_122G00060</name>
</gene>
<dbReference type="GO" id="GO:0008234">
    <property type="term" value="F:cysteine-type peptidase activity"/>
    <property type="evidence" value="ECO:0007669"/>
    <property type="project" value="UniProtKB-KW"/>
</dbReference>
<dbReference type="PANTHER" id="PTHR46468">
    <property type="entry name" value="SENTRIN-SPECIFIC PROTEASE 8"/>
    <property type="match status" value="1"/>
</dbReference>
<comment type="caution">
    <text evidence="2">The sequence shown here is derived from an EMBL/GenBank/DDBJ whole genome shotgun (WGS) entry which is preliminary data.</text>
</comment>